<dbReference type="HOGENOM" id="CLU_1741389_0_0_1"/>
<reference evidence="2 3" key="1">
    <citation type="journal article" date="2013" name="Plant Cell">
        <title>The transition from a phytopathogenic smut ancestor to an anamorphic biocontrol agent deciphered by comparative whole-genome analysis.</title>
        <authorList>
            <person name="Lefebvre F."/>
            <person name="Joly D.L."/>
            <person name="Labbe C."/>
            <person name="Teichmann B."/>
            <person name="Linning R."/>
            <person name="Belzile F."/>
            <person name="Bakkeren G."/>
            <person name="Belanger R.R."/>
        </authorList>
    </citation>
    <scope>NUCLEOTIDE SEQUENCE [LARGE SCALE GENOMIC DNA]</scope>
    <source>
        <strain evidence="2 3">PF-1</strain>
    </source>
</reference>
<dbReference type="KEGG" id="pfp:PFL1_06374"/>
<keyword evidence="1" id="KW-0732">Signal</keyword>
<dbReference type="EMBL" id="KE361647">
    <property type="protein sequence ID" value="EPQ26166.1"/>
    <property type="molecule type" value="Genomic_DNA"/>
</dbReference>
<dbReference type="GeneID" id="19320452"/>
<evidence type="ECO:0000313" key="3">
    <source>
        <dbReference type="Proteomes" id="UP000053664"/>
    </source>
</evidence>
<gene>
    <name evidence="2" type="ORF">PFL1_06374</name>
</gene>
<name>A0A061H6D5_9BASI</name>
<dbReference type="RefSeq" id="XP_007882106.1">
    <property type="nucleotide sequence ID" value="XM_007883915.1"/>
</dbReference>
<sequence length="150" mass="17214">MKYLYLLAAAFLPLSHALTYPRLDWNLGGILGHWTVRFDGVHAHLCTNGLVWNIVDNNTGKNQAVKCTGLPNAVCSWIDEERCNVNIEPDCDFNTIPRRACEVFVMDWPVYKFHFVPLLRQTGKSLSIQSPHDHKFYNHPMGPWIPEYSS</sequence>
<evidence type="ECO:0000313" key="2">
    <source>
        <dbReference type="EMBL" id="EPQ26166.1"/>
    </source>
</evidence>
<protein>
    <submittedName>
        <fullName evidence="2">Uncharacterized protein</fullName>
    </submittedName>
</protein>
<accession>A0A061H6D5</accession>
<dbReference type="Proteomes" id="UP000053664">
    <property type="component" value="Unassembled WGS sequence"/>
</dbReference>
<proteinExistence type="predicted"/>
<feature type="chain" id="PRO_5001603372" evidence="1">
    <location>
        <begin position="18"/>
        <end position="150"/>
    </location>
</feature>
<feature type="signal peptide" evidence="1">
    <location>
        <begin position="1"/>
        <end position="17"/>
    </location>
</feature>
<evidence type="ECO:0000256" key="1">
    <source>
        <dbReference type="SAM" id="SignalP"/>
    </source>
</evidence>
<dbReference type="AlphaFoldDB" id="A0A061H6D5"/>
<organism evidence="2 3">
    <name type="scientific">Pseudozyma flocculosa PF-1</name>
    <dbReference type="NCBI Taxonomy" id="1277687"/>
    <lineage>
        <taxon>Eukaryota</taxon>
        <taxon>Fungi</taxon>
        <taxon>Dikarya</taxon>
        <taxon>Basidiomycota</taxon>
        <taxon>Ustilaginomycotina</taxon>
        <taxon>Ustilaginomycetes</taxon>
        <taxon>Ustilaginales</taxon>
        <taxon>Ustilaginaceae</taxon>
        <taxon>Pseudozyma</taxon>
    </lineage>
</organism>